<dbReference type="Pfam" id="PF13291">
    <property type="entry name" value="ACT_4"/>
    <property type="match status" value="1"/>
</dbReference>
<dbReference type="RefSeq" id="WP_009134487.1">
    <property type="nucleotide sequence ID" value="NZ_CP102250.1"/>
</dbReference>
<dbReference type="SUPFAM" id="SSF81301">
    <property type="entry name" value="Nucleotidyltransferase"/>
    <property type="match status" value="1"/>
</dbReference>
<dbReference type="SMART" id="SM00954">
    <property type="entry name" value="RelA_SpoT"/>
    <property type="match status" value="1"/>
</dbReference>
<dbReference type="Gene3D" id="3.30.460.10">
    <property type="entry name" value="Beta Polymerase, domain 2"/>
    <property type="match status" value="1"/>
</dbReference>
<dbReference type="GO" id="GO:0015969">
    <property type="term" value="P:guanosine tetraphosphate metabolic process"/>
    <property type="evidence" value="ECO:0007669"/>
    <property type="project" value="InterPro"/>
</dbReference>
<dbReference type="PANTHER" id="PTHR21262:SF31">
    <property type="entry name" value="GTP PYROPHOSPHOKINASE"/>
    <property type="match status" value="1"/>
</dbReference>
<evidence type="ECO:0000259" key="2">
    <source>
        <dbReference type="PROSITE" id="PS51880"/>
    </source>
</evidence>
<dbReference type="InterPro" id="IPR007685">
    <property type="entry name" value="RelA_SpoT"/>
</dbReference>
<dbReference type="CDD" id="cd05399">
    <property type="entry name" value="NT_Rel-Spo_like"/>
    <property type="match status" value="1"/>
</dbReference>
<keyword evidence="4" id="KW-1185">Reference proteome</keyword>
<dbReference type="InterPro" id="IPR012675">
    <property type="entry name" value="Beta-grasp_dom_sf"/>
</dbReference>
<dbReference type="HOGENOM" id="CLU_012300_3_2_10"/>
<protein>
    <recommendedName>
        <fullName evidence="2">TGS domain-containing protein</fullName>
    </recommendedName>
</protein>
<dbReference type="NCBIfam" id="TIGR00691">
    <property type="entry name" value="spoT_relA"/>
    <property type="match status" value="1"/>
</dbReference>
<dbReference type="Pfam" id="PF13328">
    <property type="entry name" value="HD_4"/>
    <property type="match status" value="1"/>
</dbReference>
<gene>
    <name evidence="3" type="ORF">HMPREF9450_01681</name>
</gene>
<dbReference type="InterPro" id="IPR004095">
    <property type="entry name" value="TGS"/>
</dbReference>
<dbReference type="STRING" id="742725.HMPREF9450_01681"/>
<name>G5HAL6_9BACT</name>
<feature type="domain" description="TGS" evidence="2">
    <location>
        <begin position="397"/>
        <end position="458"/>
    </location>
</feature>
<dbReference type="Proteomes" id="UP000006008">
    <property type="component" value="Unassembled WGS sequence"/>
</dbReference>
<dbReference type="SUPFAM" id="SSF109604">
    <property type="entry name" value="HD-domain/PDEase-like"/>
    <property type="match status" value="1"/>
</dbReference>
<evidence type="ECO:0000256" key="1">
    <source>
        <dbReference type="RuleBase" id="RU003847"/>
    </source>
</evidence>
<dbReference type="PANTHER" id="PTHR21262">
    <property type="entry name" value="GUANOSINE-3',5'-BIS DIPHOSPHATE 3'-PYROPHOSPHOHYDROLASE"/>
    <property type="match status" value="1"/>
</dbReference>
<dbReference type="InterPro" id="IPR033655">
    <property type="entry name" value="TGS_RelA/SpoT"/>
</dbReference>
<dbReference type="Gene3D" id="3.30.70.260">
    <property type="match status" value="1"/>
</dbReference>
<dbReference type="InterPro" id="IPR004811">
    <property type="entry name" value="RelA/Spo_fam"/>
</dbReference>
<accession>G5HAL6</accession>
<reference evidence="3 4" key="1">
    <citation type="submission" date="2011-08" db="EMBL/GenBank/DDBJ databases">
        <title>The Genome Sequence of Alistipes indistinctus YIT 12060.</title>
        <authorList>
            <consortium name="The Broad Institute Genome Sequencing Platform"/>
            <person name="Earl A."/>
            <person name="Ward D."/>
            <person name="Feldgarden M."/>
            <person name="Gevers D."/>
            <person name="Morotomi M."/>
            <person name="Young S.K."/>
            <person name="Zeng Q."/>
            <person name="Gargeya S."/>
            <person name="Fitzgerald M."/>
            <person name="Haas B."/>
            <person name="Abouelleil A."/>
            <person name="Alvarado L."/>
            <person name="Arachchi H.M."/>
            <person name="Berlin A."/>
            <person name="Brown A."/>
            <person name="Chapman S.B."/>
            <person name="Chen Z."/>
            <person name="Dunbar C."/>
            <person name="Freedman E."/>
            <person name="Gearin G."/>
            <person name="Gellesch M."/>
            <person name="Goldberg J."/>
            <person name="Griggs A."/>
            <person name="Gujja S."/>
            <person name="Heiman D."/>
            <person name="Howarth C."/>
            <person name="Larson L."/>
            <person name="Lui A."/>
            <person name="MacDonald P.J.P."/>
            <person name="Montmayeur A."/>
            <person name="Murphy C."/>
            <person name="Neiman D."/>
            <person name="Pearson M."/>
            <person name="Priest M."/>
            <person name="Roberts A."/>
            <person name="Saif S."/>
            <person name="Shea T."/>
            <person name="Shenoy N."/>
            <person name="Sisk P."/>
            <person name="Stolte C."/>
            <person name="Sykes S."/>
            <person name="Wortman J."/>
            <person name="Nusbaum C."/>
            <person name="Birren B."/>
        </authorList>
    </citation>
    <scope>NUCLEOTIDE SEQUENCE [LARGE SCALE GENOMIC DNA]</scope>
    <source>
        <strain evidence="3 4">YIT 12060</strain>
    </source>
</reference>
<dbReference type="InterPro" id="IPR002912">
    <property type="entry name" value="ACT_dom"/>
</dbReference>
<dbReference type="SUPFAM" id="SSF55021">
    <property type="entry name" value="ACT-like"/>
    <property type="match status" value="1"/>
</dbReference>
<dbReference type="CDD" id="cd01668">
    <property type="entry name" value="TGS_RSH"/>
    <property type="match status" value="1"/>
</dbReference>
<dbReference type="GO" id="GO:0005886">
    <property type="term" value="C:plasma membrane"/>
    <property type="evidence" value="ECO:0007669"/>
    <property type="project" value="TreeGrafter"/>
</dbReference>
<sequence length="728" mass="83180">MEAEMLEVQSLPPYVEPFLQLSQEYFSEASHQLVKAALRVAVEKLDGMTRYDGTPLVLHSVGTATIVMCEIGLGRNSVISTLLHDVVRLELMDLNRIGRHYGEQCIGILKGLCNISDVDTKAAEDQVDNFRELIVSYSSDPRVILIKLADRLEVMRSLDMFPEEKRQKKSWESLNLYAQIAHKLGLYSIKSELEDISLKYLESEDYNYIRRRLEDTAAEREVFIKGFVRPIEEKMRQQKFKYHLKSRTKSIYSIWRKMKRMHIGFDEVYDLFAIRIVIDCPREQEKAFCWAVYSIVTDFYTPNPDRMRDWISIPKSNGYESLHTTVVTPEGRWVEIQIRTERMDEVAERGVAAHWRYKGVKGDGMGTEEWFSRIRELIEATENQPRADKFNVKLSSGEIFVFTPNGDLRKLNEGATVLDFAFDIHSNLGASCTGGKVNHRNVSFKEQLKNGDIVEILTSKSQKPKADWLNIVTTSKARNKIKAYLREEQAKAASLGREELERKLKNWKLPVTIDDAVTMLCKYYKLKTGTELYGQIAQQKIVIGDIKEILTRLLSNDLPEEERPVKTSVSAKPLGGADDALVIDESLSNIEYKLAKCCNPIYGDEVFGFTTINSGITIHRHDCPNALRLREKYPYRILPARWQKEVVPGSFRATVRVQADDVPGLVNKIAEVINRDLKINIRSMSLNSAGGILSGLINIEVTSTQVVDTVVYKLMKLKGVQKVYRVNN</sequence>
<comment type="similarity">
    <text evidence="1">Belongs to the relA/spoT family.</text>
</comment>
<dbReference type="Pfam" id="PF04607">
    <property type="entry name" value="RelA_SpoT"/>
    <property type="match status" value="1"/>
</dbReference>
<evidence type="ECO:0000313" key="4">
    <source>
        <dbReference type="Proteomes" id="UP000006008"/>
    </source>
</evidence>
<dbReference type="InterPro" id="IPR012676">
    <property type="entry name" value="TGS-like"/>
</dbReference>
<comment type="function">
    <text evidence="1">In eubacteria ppGpp (guanosine 3'-diphosphate 5'-diphosphate) is a mediator of the stringent response that coordinates a variety of cellular activities in response to changes in nutritional abundance.</text>
</comment>
<dbReference type="FunFam" id="3.10.20.30:FF:000002">
    <property type="entry name" value="GTP pyrophosphokinase (RelA/SpoT)"/>
    <property type="match status" value="1"/>
</dbReference>
<dbReference type="EMBL" id="ADLD01000013">
    <property type="protein sequence ID" value="EHB91632.1"/>
    <property type="molecule type" value="Genomic_DNA"/>
</dbReference>
<dbReference type="AlphaFoldDB" id="G5HAL6"/>
<evidence type="ECO:0000313" key="3">
    <source>
        <dbReference type="EMBL" id="EHB91632.1"/>
    </source>
</evidence>
<dbReference type="Pfam" id="PF02824">
    <property type="entry name" value="TGS"/>
    <property type="match status" value="1"/>
</dbReference>
<dbReference type="eggNOG" id="COG0317">
    <property type="taxonomic scope" value="Bacteria"/>
</dbReference>
<dbReference type="PROSITE" id="PS51880">
    <property type="entry name" value="TGS"/>
    <property type="match status" value="1"/>
</dbReference>
<dbReference type="GeneID" id="92815288"/>
<proteinExistence type="inferred from homology"/>
<organism evidence="3 4">
    <name type="scientific">Alistipes indistinctus YIT 12060</name>
    <dbReference type="NCBI Taxonomy" id="742725"/>
    <lineage>
        <taxon>Bacteria</taxon>
        <taxon>Pseudomonadati</taxon>
        <taxon>Bacteroidota</taxon>
        <taxon>Bacteroidia</taxon>
        <taxon>Bacteroidales</taxon>
        <taxon>Rikenellaceae</taxon>
        <taxon>Alistipes</taxon>
    </lineage>
</organism>
<dbReference type="SUPFAM" id="SSF81271">
    <property type="entry name" value="TGS-like"/>
    <property type="match status" value="1"/>
</dbReference>
<dbReference type="InterPro" id="IPR045865">
    <property type="entry name" value="ACT-like_dom_sf"/>
</dbReference>
<dbReference type="InterPro" id="IPR043519">
    <property type="entry name" value="NT_sf"/>
</dbReference>
<comment type="caution">
    <text evidence="3">The sequence shown here is derived from an EMBL/GenBank/DDBJ whole genome shotgun (WGS) entry which is preliminary data.</text>
</comment>
<dbReference type="Gene3D" id="3.10.20.30">
    <property type="match status" value="1"/>
</dbReference>
<dbReference type="Gene3D" id="1.10.3210.10">
    <property type="entry name" value="Hypothetical protein af1432"/>
    <property type="match status" value="1"/>
</dbReference>
<dbReference type="PATRIC" id="fig|742725.3.peg.1774"/>